<keyword evidence="1" id="KW-0620">Polyamine biosynthesis</keyword>
<dbReference type="Proteomes" id="UP001597307">
    <property type="component" value="Unassembled WGS sequence"/>
</dbReference>
<organism evidence="2 3">
    <name type="scientific">Arthrobacter flavus</name>
    <dbReference type="NCBI Taxonomy" id="95172"/>
    <lineage>
        <taxon>Bacteria</taxon>
        <taxon>Bacillati</taxon>
        <taxon>Actinomycetota</taxon>
        <taxon>Actinomycetes</taxon>
        <taxon>Micrococcales</taxon>
        <taxon>Micrococcaceae</taxon>
        <taxon>Arthrobacter</taxon>
    </lineage>
</organism>
<dbReference type="SUPFAM" id="SSF53335">
    <property type="entry name" value="S-adenosyl-L-methionine-dependent methyltransferases"/>
    <property type="match status" value="1"/>
</dbReference>
<name>A0ABW4Q1E8_9MICC</name>
<dbReference type="Gene3D" id="3.40.50.150">
    <property type="entry name" value="Vaccinia Virus protein VP39"/>
    <property type="match status" value="1"/>
</dbReference>
<accession>A0ABW4Q1E8</accession>
<evidence type="ECO:0000256" key="1">
    <source>
        <dbReference type="ARBA" id="ARBA00023115"/>
    </source>
</evidence>
<reference evidence="3" key="1">
    <citation type="journal article" date="2019" name="Int. J. Syst. Evol. Microbiol.">
        <title>The Global Catalogue of Microorganisms (GCM) 10K type strain sequencing project: providing services to taxonomists for standard genome sequencing and annotation.</title>
        <authorList>
            <consortium name="The Broad Institute Genomics Platform"/>
            <consortium name="The Broad Institute Genome Sequencing Center for Infectious Disease"/>
            <person name="Wu L."/>
            <person name="Ma J."/>
        </authorList>
    </citation>
    <scope>NUCLEOTIDE SEQUENCE [LARGE SCALE GENOMIC DNA]</scope>
    <source>
        <strain evidence="3">JCM 11496</strain>
    </source>
</reference>
<dbReference type="PANTHER" id="PTHR43317">
    <property type="entry name" value="THERMOSPERMINE SYNTHASE ACAULIS5"/>
    <property type="match status" value="1"/>
</dbReference>
<keyword evidence="3" id="KW-1185">Reference proteome</keyword>
<dbReference type="InterPro" id="IPR029063">
    <property type="entry name" value="SAM-dependent_MTases_sf"/>
</dbReference>
<gene>
    <name evidence="2" type="ORF">ACFSFX_00885</name>
</gene>
<dbReference type="CDD" id="cd02440">
    <property type="entry name" value="AdoMet_MTases"/>
    <property type="match status" value="1"/>
</dbReference>
<dbReference type="RefSeq" id="WP_377959502.1">
    <property type="nucleotide sequence ID" value="NZ_JBHUGA010000002.1"/>
</dbReference>
<dbReference type="EMBL" id="JBHUGA010000002">
    <property type="protein sequence ID" value="MFD1845151.1"/>
    <property type="molecule type" value="Genomic_DNA"/>
</dbReference>
<comment type="caution">
    <text evidence="2">The sequence shown here is derived from an EMBL/GenBank/DDBJ whole genome shotgun (WGS) entry which is preliminary data.</text>
</comment>
<dbReference type="NCBIfam" id="NF037959">
    <property type="entry name" value="MFS_SpdSyn"/>
    <property type="match status" value="1"/>
</dbReference>
<sequence length="270" mass="27939">MKGVELGADEDGAVPTLPLAGSGQLAEIDEDAFTEGAFILSIGGAQQSHVDLGNPGHVFYEYLRRIANVLDIFRPAGEPIRVVHLGAGALTLARYVQATRPGSEQVAVELEQELLDFVLEHLPLPDGTSCSLVIEDARVALDRFEPGSFDAVVLDVFAGDDAPAHLTDQAFYQALTSLAAPGGVVLVNVGDDPPLTFARAQVRRLQAAADDVAVLADAGMIGGQMAGNIVVVGTDAVWPAEWSAALVAAGPHPGAVVTGSDLVAFSSGPQ</sequence>
<dbReference type="PANTHER" id="PTHR43317:SF1">
    <property type="entry name" value="THERMOSPERMINE SYNTHASE ACAULIS5"/>
    <property type="match status" value="1"/>
</dbReference>
<protein>
    <submittedName>
        <fullName evidence="2">Spermidine synthase</fullName>
    </submittedName>
</protein>
<evidence type="ECO:0000313" key="2">
    <source>
        <dbReference type="EMBL" id="MFD1845151.1"/>
    </source>
</evidence>
<proteinExistence type="predicted"/>
<evidence type="ECO:0000313" key="3">
    <source>
        <dbReference type="Proteomes" id="UP001597307"/>
    </source>
</evidence>